<evidence type="ECO:0000256" key="3">
    <source>
        <dbReference type="ARBA" id="ARBA00022840"/>
    </source>
</evidence>
<dbReference type="Gene3D" id="3.40.50.300">
    <property type="entry name" value="P-loop containing nucleotide triphosphate hydrolases"/>
    <property type="match status" value="2"/>
</dbReference>
<dbReference type="SMART" id="SM00382">
    <property type="entry name" value="AAA"/>
    <property type="match status" value="2"/>
</dbReference>
<name>A0ABD3QTS4_9STRA</name>
<keyword evidence="4" id="KW-0963">Cytoplasm</keyword>
<keyword evidence="4" id="KW-0813">Transport</keyword>
<dbReference type="InterPro" id="IPR003593">
    <property type="entry name" value="AAA+_ATPase"/>
</dbReference>
<dbReference type="GO" id="GO:0016787">
    <property type="term" value="F:hydrolase activity"/>
    <property type="evidence" value="ECO:0007669"/>
    <property type="project" value="UniProtKB-KW"/>
</dbReference>
<dbReference type="SUPFAM" id="SSF52540">
    <property type="entry name" value="P-loop containing nucleoside triphosphate hydrolases"/>
    <property type="match status" value="2"/>
</dbReference>
<dbReference type="FunFam" id="3.40.50.300:FF:000154">
    <property type="entry name" value="Vesicle-fusing ATPase 1"/>
    <property type="match status" value="1"/>
</dbReference>
<comment type="caution">
    <text evidence="6">The sequence shown here is derived from an EMBL/GenBank/DDBJ whole genome shotgun (WGS) entry which is preliminary data.</text>
</comment>
<dbReference type="Gene3D" id="1.10.8.60">
    <property type="match status" value="1"/>
</dbReference>
<dbReference type="EC" id="3.6.4.6" evidence="4"/>
<evidence type="ECO:0000313" key="7">
    <source>
        <dbReference type="Proteomes" id="UP001530315"/>
    </source>
</evidence>
<dbReference type="EMBL" id="JALLAZ020000106">
    <property type="protein sequence ID" value="KAL3803754.1"/>
    <property type="molecule type" value="Genomic_DNA"/>
</dbReference>
<dbReference type="AlphaFoldDB" id="A0ABD3QTS4"/>
<evidence type="ECO:0000259" key="5">
    <source>
        <dbReference type="SMART" id="SM00382"/>
    </source>
</evidence>
<proteinExistence type="inferred from homology"/>
<evidence type="ECO:0000313" key="6">
    <source>
        <dbReference type="EMBL" id="KAL3803754.1"/>
    </source>
</evidence>
<keyword evidence="7" id="KW-1185">Reference proteome</keyword>
<comment type="similarity">
    <text evidence="1 4">Belongs to the AAA ATPase family.</text>
</comment>
<keyword evidence="4" id="KW-0653">Protein transport</keyword>
<dbReference type="PRINTS" id="PR00830">
    <property type="entry name" value="ENDOLAPTASE"/>
</dbReference>
<keyword evidence="4" id="KW-0460">Magnesium</keyword>
<feature type="domain" description="AAA+ ATPase" evidence="5">
    <location>
        <begin position="320"/>
        <end position="475"/>
    </location>
</feature>
<accession>A0ABD3QTS4</accession>
<feature type="domain" description="AAA+ ATPase" evidence="5">
    <location>
        <begin position="37"/>
        <end position="185"/>
    </location>
</feature>
<dbReference type="GO" id="GO:0016192">
    <property type="term" value="P:vesicle-mediated transport"/>
    <property type="evidence" value="ECO:0007669"/>
    <property type="project" value="UniProtKB-KW"/>
</dbReference>
<sequence>MDFKNVGGLDAQLDDIARRVLASRANPAAARRLGVSHVRGILLSGPPGCGKTLLARELSRLLGAREPQIVNGPEILDKFIGEAERRVRELFLPAEREYEEVGDASALHLIILDEMDAIARKRGSMSADTTGVRDSVVNQLLAKIDGVKSLPNVLVVGLTNRPELLDPALLRPGRLEVQLRVELPDKRGRRDILAIHTRSMREKNALSEDAIDLLDDLSDRGMGARTEHFSGAELAGLVRSAASFALARAVETGLGAGADGMVAAADLERALKEVRPALGTQDEVLKRRYPFGISDCSSSMKRIIRDLTRFTTPVRSSTPRLYSLLLVGAGGDISSGGVGVTALASNAAAESSTKGSDFVRFVTSLDILTESGGDEARAAALAERFSEAREMSHSLLVLDDVDQIVAGSGPGGYSSVMLSTLRALIRTPPPRAGGQSKSLLDGKTLHIIGTTSRSDAACTVLKYFEEDLFPCSLMSNQCKNSSATDPHQIADASALAEALINCLGRVGCKTARRLAEHAVFTSGMSMSPNDMKSAQLAALESILDDLAGDEAIAAKVCEVL</sequence>
<keyword evidence="4" id="KW-0479">Metal-binding</keyword>
<dbReference type="GO" id="GO:0005737">
    <property type="term" value="C:cytoplasm"/>
    <property type="evidence" value="ECO:0007669"/>
    <property type="project" value="UniProtKB-SubCell"/>
</dbReference>
<dbReference type="InterPro" id="IPR041569">
    <property type="entry name" value="AAA_lid_3"/>
</dbReference>
<dbReference type="Pfam" id="PF17862">
    <property type="entry name" value="AAA_lid_3"/>
    <property type="match status" value="1"/>
</dbReference>
<comment type="subcellular location">
    <subcellularLocation>
        <location evidence="4">Cytoplasm</location>
    </subcellularLocation>
</comment>
<dbReference type="GO" id="GO:0015031">
    <property type="term" value="P:protein transport"/>
    <property type="evidence" value="ECO:0007669"/>
    <property type="project" value="UniProtKB-KW"/>
</dbReference>
<organism evidence="6 7">
    <name type="scientific">Stephanodiscus triporus</name>
    <dbReference type="NCBI Taxonomy" id="2934178"/>
    <lineage>
        <taxon>Eukaryota</taxon>
        <taxon>Sar</taxon>
        <taxon>Stramenopiles</taxon>
        <taxon>Ochrophyta</taxon>
        <taxon>Bacillariophyta</taxon>
        <taxon>Coscinodiscophyceae</taxon>
        <taxon>Thalassiosirophycidae</taxon>
        <taxon>Stephanodiscales</taxon>
        <taxon>Stephanodiscaceae</taxon>
        <taxon>Stephanodiscus</taxon>
    </lineage>
</organism>
<dbReference type="Pfam" id="PF00004">
    <property type="entry name" value="AAA"/>
    <property type="match status" value="2"/>
</dbReference>
<keyword evidence="2 4" id="KW-0547">Nucleotide-binding</keyword>
<gene>
    <name evidence="6" type="ORF">ACHAW5_004605</name>
</gene>
<comment type="cofactor">
    <cofactor evidence="4">
        <name>Mg(2+)</name>
        <dbReference type="ChEBI" id="CHEBI:18420"/>
    </cofactor>
    <text evidence="4">Binds 1 Mg(2+) ion per subunit.</text>
</comment>
<dbReference type="PANTHER" id="PTHR23078:SF3">
    <property type="entry name" value="VESICLE-FUSING ATPASE"/>
    <property type="match status" value="1"/>
</dbReference>
<dbReference type="PANTHER" id="PTHR23078">
    <property type="entry name" value="VESICULAR-FUSION PROTEIN NSF"/>
    <property type="match status" value="1"/>
</dbReference>
<reference evidence="6 7" key="1">
    <citation type="submission" date="2024-10" db="EMBL/GenBank/DDBJ databases">
        <title>Updated reference genomes for cyclostephanoid diatoms.</title>
        <authorList>
            <person name="Roberts W.R."/>
            <person name="Alverson A.J."/>
        </authorList>
    </citation>
    <scope>NUCLEOTIDE SEQUENCE [LARGE SCALE GENOMIC DNA]</scope>
    <source>
        <strain evidence="6 7">AJA276-08</strain>
    </source>
</reference>
<keyword evidence="4" id="KW-0931">ER-Golgi transport</keyword>
<keyword evidence="4" id="KW-0378">Hydrolase</keyword>
<dbReference type="GO" id="GO:0046872">
    <property type="term" value="F:metal ion binding"/>
    <property type="evidence" value="ECO:0007669"/>
    <property type="project" value="UniProtKB-UniRule"/>
</dbReference>
<comment type="function">
    <text evidence="4">Required for vesicle-mediated transport. Catalyzes the fusion of transport vesicles within the Golgi cisternae. Is also required for transport from the endoplasmic reticulum to the Golgi stack. Seems to function as a fusion protein required for the delivery of cargo proteins to all compartments of the Golgi stack independent of vesicle origin.</text>
</comment>
<evidence type="ECO:0000256" key="4">
    <source>
        <dbReference type="RuleBase" id="RU367045"/>
    </source>
</evidence>
<protein>
    <recommendedName>
        <fullName evidence="4">Vesicle-fusing ATPase</fullName>
        <ecNumber evidence="4">3.6.4.6</ecNumber>
    </recommendedName>
</protein>
<dbReference type="GO" id="GO:0005524">
    <property type="term" value="F:ATP binding"/>
    <property type="evidence" value="ECO:0007669"/>
    <property type="project" value="UniProtKB-UniRule"/>
</dbReference>
<keyword evidence="3 4" id="KW-0067">ATP-binding</keyword>
<dbReference type="InterPro" id="IPR039812">
    <property type="entry name" value="Vesicle-fus_ATPase"/>
</dbReference>
<dbReference type="InterPro" id="IPR003959">
    <property type="entry name" value="ATPase_AAA_core"/>
</dbReference>
<evidence type="ECO:0000256" key="1">
    <source>
        <dbReference type="ARBA" id="ARBA00006914"/>
    </source>
</evidence>
<dbReference type="Proteomes" id="UP001530315">
    <property type="component" value="Unassembled WGS sequence"/>
</dbReference>
<comment type="catalytic activity">
    <reaction evidence="4">
        <text>ATP + H2O = ADP + phosphate + H(+)</text>
        <dbReference type="Rhea" id="RHEA:13065"/>
        <dbReference type="ChEBI" id="CHEBI:15377"/>
        <dbReference type="ChEBI" id="CHEBI:15378"/>
        <dbReference type="ChEBI" id="CHEBI:30616"/>
        <dbReference type="ChEBI" id="CHEBI:43474"/>
        <dbReference type="ChEBI" id="CHEBI:456216"/>
        <dbReference type="EC" id="3.6.4.6"/>
    </reaction>
</comment>
<dbReference type="InterPro" id="IPR027417">
    <property type="entry name" value="P-loop_NTPase"/>
</dbReference>
<evidence type="ECO:0000256" key="2">
    <source>
        <dbReference type="ARBA" id="ARBA00022741"/>
    </source>
</evidence>